<accession>A0A8R2A7U7</accession>
<dbReference type="Gene3D" id="3.30.160.20">
    <property type="match status" value="2"/>
</dbReference>
<dbReference type="GO" id="GO:0035197">
    <property type="term" value="F:siRNA binding"/>
    <property type="evidence" value="ECO:0007669"/>
    <property type="project" value="TreeGrafter"/>
</dbReference>
<dbReference type="Proteomes" id="UP000007819">
    <property type="component" value="Chromosome X"/>
</dbReference>
<evidence type="ECO:0000259" key="2">
    <source>
        <dbReference type="SMART" id="SM00358"/>
    </source>
</evidence>
<keyword evidence="4" id="KW-1185">Reference proteome</keyword>
<dbReference type="GO" id="GO:0016442">
    <property type="term" value="C:RISC complex"/>
    <property type="evidence" value="ECO:0007669"/>
    <property type="project" value="TreeGrafter"/>
</dbReference>
<dbReference type="GO" id="GO:0003725">
    <property type="term" value="F:double-stranded RNA binding"/>
    <property type="evidence" value="ECO:0007669"/>
    <property type="project" value="TreeGrafter"/>
</dbReference>
<dbReference type="InterPro" id="IPR051247">
    <property type="entry name" value="RLC_Component"/>
</dbReference>
<keyword evidence="1" id="KW-0694">RNA-binding</keyword>
<feature type="domain" description="DRBM" evidence="2">
    <location>
        <begin position="216"/>
        <end position="272"/>
    </location>
</feature>
<dbReference type="PANTHER" id="PTHR46205">
    <property type="entry name" value="LOQUACIOUS, ISOFORM B"/>
    <property type="match status" value="1"/>
</dbReference>
<dbReference type="RefSeq" id="XP_003247506.1">
    <property type="nucleotide sequence ID" value="XM_003247458.3"/>
</dbReference>
<feature type="domain" description="DRBM" evidence="2">
    <location>
        <begin position="60"/>
        <end position="123"/>
    </location>
</feature>
<dbReference type="GO" id="GO:0005737">
    <property type="term" value="C:cytoplasm"/>
    <property type="evidence" value="ECO:0007669"/>
    <property type="project" value="TreeGrafter"/>
</dbReference>
<dbReference type="EnsemblMetazoa" id="XM_003247458.4">
    <property type="protein sequence ID" value="XP_003247506.1"/>
    <property type="gene ID" value="LOC100569519"/>
</dbReference>
<proteinExistence type="predicted"/>
<dbReference type="Pfam" id="PF00035">
    <property type="entry name" value="dsrm"/>
    <property type="match status" value="1"/>
</dbReference>
<evidence type="ECO:0000256" key="1">
    <source>
        <dbReference type="ARBA" id="ARBA00022884"/>
    </source>
</evidence>
<reference evidence="4" key="1">
    <citation type="submission" date="2010-06" db="EMBL/GenBank/DDBJ databases">
        <authorList>
            <person name="Jiang H."/>
            <person name="Abraham K."/>
            <person name="Ali S."/>
            <person name="Alsbrooks S.L."/>
            <person name="Anim B.N."/>
            <person name="Anosike U.S."/>
            <person name="Attaway T."/>
            <person name="Bandaranaike D.P."/>
            <person name="Battles P.K."/>
            <person name="Bell S.N."/>
            <person name="Bell A.V."/>
            <person name="Beltran B."/>
            <person name="Bickham C."/>
            <person name="Bustamante Y."/>
            <person name="Caleb T."/>
            <person name="Canada A."/>
            <person name="Cardenas V."/>
            <person name="Carter K."/>
            <person name="Chacko J."/>
            <person name="Chandrabose M.N."/>
            <person name="Chavez D."/>
            <person name="Chavez A."/>
            <person name="Chen L."/>
            <person name="Chu H.-S."/>
            <person name="Claassen K.J."/>
            <person name="Cockrell R."/>
            <person name="Collins M."/>
            <person name="Cooper J.A."/>
            <person name="Cree A."/>
            <person name="Curry S.M."/>
            <person name="Da Y."/>
            <person name="Dao M.D."/>
            <person name="Das B."/>
            <person name="Davila M.-L."/>
            <person name="Davy-Carroll L."/>
            <person name="Denson S."/>
            <person name="Dinh H."/>
            <person name="Ebong V.E."/>
            <person name="Edwards J.R."/>
            <person name="Egan A."/>
            <person name="El-Daye J."/>
            <person name="Escobedo L."/>
            <person name="Fernandez S."/>
            <person name="Fernando P.R."/>
            <person name="Flagg N."/>
            <person name="Forbes L.D."/>
            <person name="Fowler R.G."/>
            <person name="Fu Q."/>
            <person name="Gabisi R.A."/>
            <person name="Ganer J."/>
            <person name="Garbino Pronczuk A."/>
            <person name="Garcia R.M."/>
            <person name="Garner T."/>
            <person name="Garrett T.E."/>
            <person name="Gonzalez D.A."/>
            <person name="Hamid H."/>
            <person name="Hawkins E.S."/>
            <person name="Hirani K."/>
            <person name="Hogues M.E."/>
            <person name="Hollins B."/>
            <person name="Hsiao C.-H."/>
            <person name="Jabil R."/>
            <person name="James M.L."/>
            <person name="Jhangiani S.N."/>
            <person name="Johnson B."/>
            <person name="Johnson Q."/>
            <person name="Joshi V."/>
            <person name="Kalu J.B."/>
            <person name="Kam C."/>
            <person name="Kashfia A."/>
            <person name="Keebler J."/>
            <person name="Kisamo H."/>
            <person name="Kovar C.L."/>
            <person name="Lago L.A."/>
            <person name="Lai C.-Y."/>
            <person name="Laidlaw J."/>
            <person name="Lara F."/>
            <person name="Le T.-K."/>
            <person name="Lee S.L."/>
            <person name="Legall F.H."/>
            <person name="Lemon S.J."/>
            <person name="Lewis L.R."/>
            <person name="Li B."/>
            <person name="Liu Y."/>
            <person name="Liu Y.-S."/>
            <person name="Lopez J."/>
            <person name="Lozado R.J."/>
            <person name="Lu J."/>
            <person name="Madu R.C."/>
            <person name="Maheshwari M."/>
            <person name="Maheshwari R."/>
            <person name="Malloy K."/>
            <person name="Martinez E."/>
            <person name="Mathew T."/>
            <person name="Mercado I.C."/>
            <person name="Mercado C."/>
            <person name="Meyer B."/>
            <person name="Montgomery K."/>
            <person name="Morgan M.B."/>
            <person name="Munidasa M."/>
            <person name="Nazareth L.V."/>
            <person name="Nelson J."/>
            <person name="Ng B.M."/>
            <person name="Nguyen N.B."/>
            <person name="Nguyen P.Q."/>
            <person name="Nguyen T."/>
            <person name="Obregon M."/>
            <person name="Okwuonu G.O."/>
            <person name="Onwere C.G."/>
            <person name="Orozco G."/>
            <person name="Parra A."/>
            <person name="Patel S."/>
            <person name="Patil S."/>
            <person name="Perez A."/>
            <person name="Perez Y."/>
            <person name="Pham C."/>
            <person name="Primus E.L."/>
            <person name="Pu L.-L."/>
            <person name="Puazo M."/>
            <person name="Qin X."/>
            <person name="Quiroz J.B."/>
            <person name="Reese J."/>
            <person name="Richards S."/>
            <person name="Rives C.M."/>
            <person name="Robberts R."/>
            <person name="Ruiz S.J."/>
            <person name="Ruiz M.J."/>
            <person name="Santibanez J."/>
            <person name="Schneider B.W."/>
            <person name="Sisson I."/>
            <person name="Smith M."/>
            <person name="Sodergren E."/>
            <person name="Song X.-Z."/>
            <person name="Song B.B."/>
            <person name="Summersgill H."/>
            <person name="Thelus R."/>
            <person name="Thornton R.D."/>
            <person name="Trejos Z.Y."/>
            <person name="Usmani K."/>
            <person name="Vattathil S."/>
            <person name="Villasana D."/>
            <person name="Walker D.L."/>
            <person name="Wang S."/>
            <person name="Wang K."/>
            <person name="White C.S."/>
            <person name="Williams A.C."/>
            <person name="Williamson J."/>
            <person name="Wilson K."/>
            <person name="Woghiren I.O."/>
            <person name="Woodworth J.R."/>
            <person name="Worley K.C."/>
            <person name="Wright R.A."/>
            <person name="Wu W."/>
            <person name="Young L."/>
            <person name="Zhang L."/>
            <person name="Zhang J."/>
            <person name="Zhu Y."/>
            <person name="Muzny D.M."/>
            <person name="Weinstock G."/>
            <person name="Gibbs R.A."/>
        </authorList>
    </citation>
    <scope>NUCLEOTIDE SEQUENCE [LARGE SCALE GENOMIC DNA]</scope>
    <source>
        <strain evidence="4">LSR1</strain>
    </source>
</reference>
<evidence type="ECO:0000313" key="4">
    <source>
        <dbReference type="Proteomes" id="UP000007819"/>
    </source>
</evidence>
<dbReference type="GO" id="GO:0070920">
    <property type="term" value="P:regulation of regulatory ncRNA processing"/>
    <property type="evidence" value="ECO:0007669"/>
    <property type="project" value="TreeGrafter"/>
</dbReference>
<protein>
    <recommendedName>
        <fullName evidence="2">DRBM domain-containing protein</fullName>
    </recommendedName>
</protein>
<dbReference type="PANTHER" id="PTHR46205:SF5">
    <property type="entry name" value="BLANKS-RELATED"/>
    <property type="match status" value="1"/>
</dbReference>
<organism evidence="3 4">
    <name type="scientific">Acyrthosiphon pisum</name>
    <name type="common">Pea aphid</name>
    <dbReference type="NCBI Taxonomy" id="7029"/>
    <lineage>
        <taxon>Eukaryota</taxon>
        <taxon>Metazoa</taxon>
        <taxon>Ecdysozoa</taxon>
        <taxon>Arthropoda</taxon>
        <taxon>Hexapoda</taxon>
        <taxon>Insecta</taxon>
        <taxon>Pterygota</taxon>
        <taxon>Neoptera</taxon>
        <taxon>Paraneoptera</taxon>
        <taxon>Hemiptera</taxon>
        <taxon>Sternorrhyncha</taxon>
        <taxon>Aphidomorpha</taxon>
        <taxon>Aphidoidea</taxon>
        <taxon>Aphididae</taxon>
        <taxon>Macrosiphini</taxon>
        <taxon>Acyrthosiphon</taxon>
    </lineage>
</organism>
<dbReference type="OrthoDB" id="6363432at2759"/>
<dbReference type="SUPFAM" id="SSF54768">
    <property type="entry name" value="dsRNA-binding domain-like"/>
    <property type="match status" value="2"/>
</dbReference>
<dbReference type="GO" id="GO:0005634">
    <property type="term" value="C:nucleus"/>
    <property type="evidence" value="ECO:0007669"/>
    <property type="project" value="TreeGrafter"/>
</dbReference>
<dbReference type="SMART" id="SM00358">
    <property type="entry name" value="DSRM"/>
    <property type="match status" value="2"/>
</dbReference>
<sequence length="281" mass="32515">MSDGEDNTNLILNEQMILEGGVPIESMNRNHEVKWPVKRKIDKTLYNRRRNARIHRLILPKNALVVFSELFRGVPIQVEEHTLWNDKTYTATIEIDGQTYTGNHISKTEAKQKACEQLFRSMLSKQLIMETEKKKYPVEKDMEHDTAPKPKEPPQEDFPWSHFASFAMYNLINQWKLQLNSKDISLQDKQSFGILSPPKVAAPMKMFPSNPTNHQPVSLLVQLRPDVTFTYTILHPVIHANCVIDGIRFTGQGSSKKSAKKECCISAIRHFWNFDFHFIHS</sequence>
<reference evidence="3" key="2">
    <citation type="submission" date="2022-06" db="UniProtKB">
        <authorList>
            <consortium name="EnsemblMetazoa"/>
        </authorList>
    </citation>
    <scope>IDENTIFICATION</scope>
</reference>
<dbReference type="GeneID" id="100569519"/>
<name>A0A8R2A7U7_ACYPI</name>
<evidence type="ECO:0000313" key="3">
    <source>
        <dbReference type="EnsemblMetazoa" id="XP_003247506.1"/>
    </source>
</evidence>
<dbReference type="CDD" id="cd00048">
    <property type="entry name" value="DSRM_SF"/>
    <property type="match status" value="1"/>
</dbReference>
<dbReference type="InterPro" id="IPR014720">
    <property type="entry name" value="dsRBD_dom"/>
</dbReference>
<dbReference type="AlphaFoldDB" id="A0A8R2A7U7"/>
<dbReference type="GO" id="GO:0070578">
    <property type="term" value="C:RISC-loading complex"/>
    <property type="evidence" value="ECO:0007669"/>
    <property type="project" value="TreeGrafter"/>
</dbReference>
<dbReference type="GO" id="GO:0030422">
    <property type="term" value="P:siRNA processing"/>
    <property type="evidence" value="ECO:0007669"/>
    <property type="project" value="TreeGrafter"/>
</dbReference>
<dbReference type="KEGG" id="api:100569519"/>